<dbReference type="OrthoDB" id="2242870at2"/>
<dbReference type="KEGG" id="lack:FLP15_03420"/>
<proteinExistence type="predicted"/>
<organism evidence="1 2">
    <name type="scientific">Lactococcus protaetiae</name>
    <dbReference type="NCBI Taxonomy" id="2592653"/>
    <lineage>
        <taxon>Bacteria</taxon>
        <taxon>Bacillati</taxon>
        <taxon>Bacillota</taxon>
        <taxon>Bacilli</taxon>
        <taxon>Lactobacillales</taxon>
        <taxon>Streptococcaceae</taxon>
        <taxon>Lactococcus</taxon>
    </lineage>
</organism>
<accession>A0A514Z762</accession>
<evidence type="ECO:0000313" key="1">
    <source>
        <dbReference type="EMBL" id="QDK70393.1"/>
    </source>
</evidence>
<dbReference type="RefSeq" id="WP_142766005.1">
    <property type="nucleotide sequence ID" value="NZ_CP041356.1"/>
</dbReference>
<dbReference type="Proteomes" id="UP000315128">
    <property type="component" value="Chromosome"/>
</dbReference>
<sequence>MNYNDFMKSKHIAERWGEAQGTFESIDNTSEMSYYHELLTEFYDYIQYLEGYFFTDGSNSLTTLSKEADKNPSVLTDTSNHFSEISSADSNIKAETLKSSNRPEQLFTAFSPTIETPDTSPFGASQKVLTDEEDPWFGFSQ</sequence>
<reference evidence="1 2" key="1">
    <citation type="submission" date="2019-07" db="EMBL/GenBank/DDBJ databases">
        <title>Genome sequencing of KACC 19320.</title>
        <authorList>
            <person name="Heo J."/>
            <person name="Kim S.-J."/>
            <person name="Kim J.-S."/>
            <person name="Hong S.-B."/>
            <person name="Kwon S.-W."/>
        </authorList>
    </citation>
    <scope>NUCLEOTIDE SEQUENCE [LARGE SCALE GENOMIC DNA]</scope>
    <source>
        <strain evidence="1 2">KACC 19320</strain>
    </source>
</reference>
<dbReference type="AlphaFoldDB" id="A0A514Z762"/>
<keyword evidence="2" id="KW-1185">Reference proteome</keyword>
<gene>
    <name evidence="1" type="ORF">FLP15_03420</name>
</gene>
<name>A0A514Z762_9LACT</name>
<protein>
    <submittedName>
        <fullName evidence="1">Uncharacterized protein</fullName>
    </submittedName>
</protein>
<evidence type="ECO:0000313" key="2">
    <source>
        <dbReference type="Proteomes" id="UP000315128"/>
    </source>
</evidence>
<dbReference type="EMBL" id="CP041356">
    <property type="protein sequence ID" value="QDK70393.1"/>
    <property type="molecule type" value="Genomic_DNA"/>
</dbReference>